<dbReference type="Proteomes" id="UP000253046">
    <property type="component" value="Unassembled WGS sequence"/>
</dbReference>
<dbReference type="SUPFAM" id="SSF51445">
    <property type="entry name" value="(Trans)glycosidases"/>
    <property type="match status" value="1"/>
</dbReference>
<proteinExistence type="inferred from homology"/>
<dbReference type="Gene3D" id="3.20.20.80">
    <property type="entry name" value="Glycosidases"/>
    <property type="match status" value="1"/>
</dbReference>
<dbReference type="NCBIfam" id="TIGR00217">
    <property type="entry name" value="malQ"/>
    <property type="match status" value="1"/>
</dbReference>
<dbReference type="GO" id="GO:0004134">
    <property type="term" value="F:4-alpha-glucanotransferase activity"/>
    <property type="evidence" value="ECO:0007669"/>
    <property type="project" value="UniProtKB-EC"/>
</dbReference>
<dbReference type="AlphaFoldDB" id="A0A366HZS6"/>
<evidence type="ECO:0000256" key="10">
    <source>
        <dbReference type="RuleBase" id="RU361207"/>
    </source>
</evidence>
<dbReference type="RefSeq" id="WP_113868893.1">
    <property type="nucleotide sequence ID" value="NZ_AGJP01000001.1"/>
</dbReference>
<accession>A0A366HZS6</accession>
<dbReference type="PANTHER" id="PTHR32438">
    <property type="entry name" value="4-ALPHA-GLUCANOTRANSFERASE DPE1, CHLOROPLASTIC/AMYLOPLASTIC"/>
    <property type="match status" value="1"/>
</dbReference>
<dbReference type="GO" id="GO:0005975">
    <property type="term" value="P:carbohydrate metabolic process"/>
    <property type="evidence" value="ECO:0007669"/>
    <property type="project" value="InterPro"/>
</dbReference>
<reference evidence="13 14" key="1">
    <citation type="submission" date="2018-06" db="EMBL/GenBank/DDBJ databases">
        <title>Genomic Encyclopedia of Type Strains, Phase IV (KMG-IV): sequencing the most valuable type-strain genomes for metagenomic binning, comparative biology and taxonomic classification.</title>
        <authorList>
            <person name="Goeker M."/>
        </authorList>
    </citation>
    <scope>NUCLEOTIDE SEQUENCE [LARGE SCALE GENOMIC DNA]</scope>
    <source>
        <strain evidence="13 14">DSM 30166</strain>
    </source>
</reference>
<dbReference type="EC" id="2.4.1.25" evidence="3 10"/>
<feature type="region of interest" description="Disordered" evidence="11">
    <location>
        <begin position="689"/>
        <end position="715"/>
    </location>
</feature>
<name>A0A366HZS6_9GAMM</name>
<dbReference type="PANTHER" id="PTHR32438:SF5">
    <property type="entry name" value="4-ALPHA-GLUCANOTRANSFERASE DPE1, CHLOROPLASTIC_AMYLOPLASTIC"/>
    <property type="match status" value="1"/>
</dbReference>
<dbReference type="OrthoDB" id="9763489at2"/>
<evidence type="ECO:0000256" key="7">
    <source>
        <dbReference type="ARBA" id="ARBA00023277"/>
    </source>
</evidence>
<evidence type="ECO:0000256" key="4">
    <source>
        <dbReference type="ARBA" id="ARBA00020295"/>
    </source>
</evidence>
<comment type="similarity">
    <text evidence="2 10">Belongs to the disproportionating enzyme family.</text>
</comment>
<evidence type="ECO:0000256" key="11">
    <source>
        <dbReference type="SAM" id="MobiDB-lite"/>
    </source>
</evidence>
<evidence type="ECO:0000256" key="6">
    <source>
        <dbReference type="ARBA" id="ARBA00022679"/>
    </source>
</evidence>
<evidence type="ECO:0000256" key="8">
    <source>
        <dbReference type="ARBA" id="ARBA00031423"/>
    </source>
</evidence>
<protein>
    <recommendedName>
        <fullName evidence="4 10">4-alpha-glucanotransferase</fullName>
        <ecNumber evidence="3 10">2.4.1.25</ecNumber>
    </recommendedName>
    <alternativeName>
        <fullName evidence="8 10">Amylomaltase</fullName>
    </alternativeName>
    <alternativeName>
        <fullName evidence="9 10">Disproportionating enzyme</fullName>
    </alternativeName>
</protein>
<dbReference type="Pfam" id="PF02446">
    <property type="entry name" value="Glyco_hydro_77"/>
    <property type="match status" value="1"/>
</dbReference>
<organism evidence="13 14">
    <name type="scientific">Brenneria salicis ATCC 15712 = DSM 30166</name>
    <dbReference type="NCBI Taxonomy" id="714314"/>
    <lineage>
        <taxon>Bacteria</taxon>
        <taxon>Pseudomonadati</taxon>
        <taxon>Pseudomonadota</taxon>
        <taxon>Gammaproteobacteria</taxon>
        <taxon>Enterobacterales</taxon>
        <taxon>Pectobacteriaceae</taxon>
        <taxon>Brenneria</taxon>
    </lineage>
</organism>
<sequence>MDKAAIQQTGIAEKYTDAYGKEQLVEASIRDRLLAMMDTSGSEDAPLPPVKVFLQGRGAAITLTGSGEFAWTLVYENGGQVQGQMTGGMVLTLPSALPLGYHHLTLTQADRRWSCRIIVAPPRCYEPDAILQGKRWWGAAVQLYTLRSQNNWGVGDFGDLRQLVEQIARRGGVFIGLNPLHSLYPANPDAASPYSPSSHHWLNVIYIDVNRVDDFQQSAEAQQWWLRDDTQHAVTTLRAERWVNYEPVMALKLTALRLAFRYFNHRSSLDPRISAFRQFVFNGGQSLQLQATFDALQAYLKRQGEDYADWRQWPARYHDVLGEAVKSFRHEQADEITFYCWLQWLAYEQLAECFAHSKQLGLPIGLYRDLAVGVARGGAETWDERQLYCLDASIGAPPDPLGPQGQNWQLAPMNPYMLRMRGYQPFIDVLRSNMAHCGALRIDHVMALLRLWWIPEAESAVNGAYVHYPVDDLLAVLALESQRHRCLVIGEDLGTVPQEIVSKMQEFGVYSYKVLFFEKDDKNVFRPPADYLRQAMATITTHDLPTLRGYWQAVDLSLGKDLGLYPNPGLLEQQIQQREKAKQGLLNALHQHGLLPQRVGRNSALTTMGAPLNRGVQRYLADSASSLVSFQLEDWLDMATPVNVPGTSREYPNWRRKLTRTLESIFSDCYLERLIRDIDLRRGAPEVSAFDPHARQNPRSGMAYCRPGAPAGGNQ</sequence>
<evidence type="ECO:0000313" key="14">
    <source>
        <dbReference type="Proteomes" id="UP000253046"/>
    </source>
</evidence>
<feature type="domain" description="MalQ N-terminal beta-sandwich" evidence="12">
    <location>
        <begin position="47"/>
        <end position="121"/>
    </location>
</feature>
<evidence type="ECO:0000259" key="12">
    <source>
        <dbReference type="Pfam" id="PF21226"/>
    </source>
</evidence>
<dbReference type="InterPro" id="IPR017853">
    <property type="entry name" value="GH"/>
</dbReference>
<dbReference type="EMBL" id="QNRY01000046">
    <property type="protein sequence ID" value="RBP58781.1"/>
    <property type="molecule type" value="Genomic_DNA"/>
</dbReference>
<evidence type="ECO:0000256" key="5">
    <source>
        <dbReference type="ARBA" id="ARBA00022676"/>
    </source>
</evidence>
<evidence type="ECO:0000256" key="3">
    <source>
        <dbReference type="ARBA" id="ARBA00012560"/>
    </source>
</evidence>
<evidence type="ECO:0000256" key="2">
    <source>
        <dbReference type="ARBA" id="ARBA00005684"/>
    </source>
</evidence>
<keyword evidence="7 10" id="KW-0119">Carbohydrate metabolism</keyword>
<evidence type="ECO:0000256" key="1">
    <source>
        <dbReference type="ARBA" id="ARBA00000439"/>
    </source>
</evidence>
<evidence type="ECO:0000256" key="9">
    <source>
        <dbReference type="ARBA" id="ARBA00031501"/>
    </source>
</evidence>
<dbReference type="NCBIfam" id="NF008274">
    <property type="entry name" value="PRK11052.1"/>
    <property type="match status" value="1"/>
</dbReference>
<gene>
    <name evidence="13" type="ORF">DES54_14617</name>
</gene>
<comment type="caution">
    <text evidence="13">The sequence shown here is derived from an EMBL/GenBank/DDBJ whole genome shotgun (WGS) entry which is preliminary data.</text>
</comment>
<keyword evidence="14" id="KW-1185">Reference proteome</keyword>
<keyword evidence="6 10" id="KW-0808">Transferase</keyword>
<comment type="catalytic activity">
    <reaction evidence="1 10">
        <text>Transfers a segment of a (1-&gt;4)-alpha-D-glucan to a new position in an acceptor, which may be glucose or a (1-&gt;4)-alpha-D-glucan.</text>
        <dbReference type="EC" id="2.4.1.25"/>
    </reaction>
</comment>
<evidence type="ECO:0000313" key="13">
    <source>
        <dbReference type="EMBL" id="RBP58781.1"/>
    </source>
</evidence>
<dbReference type="InterPro" id="IPR003385">
    <property type="entry name" value="Glyco_hydro_77"/>
</dbReference>
<dbReference type="Pfam" id="PF21226">
    <property type="entry name" value="MalQ_N"/>
    <property type="match status" value="1"/>
</dbReference>
<keyword evidence="5 10" id="KW-0328">Glycosyltransferase</keyword>
<dbReference type="InterPro" id="IPR048458">
    <property type="entry name" value="MalQ_N"/>
</dbReference>